<sequence length="173" mass="19173">MDGGRSESTGAHGKGHNPKQTLHHTGTIENMNLSSIAALFIVVAMAAQAMACNHPLTSAELQQFYCNSDSVFKGHVIFGSSGVFRDQEDHQGSSARLTFQVETMYKGTLPQSSRYRLLFIRWFHHSCTDYQPSVHDTSSLVFATNHRQASCRHKVPWSCVPEELKSALTSITC</sequence>
<name>A0AAE1B228_9GAST</name>
<comment type="caution">
    <text evidence="2">The sequence shown here is derived from an EMBL/GenBank/DDBJ whole genome shotgun (WGS) entry which is preliminary data.</text>
</comment>
<keyword evidence="3" id="KW-1185">Reference proteome</keyword>
<evidence type="ECO:0000313" key="2">
    <source>
        <dbReference type="EMBL" id="KAK3798168.1"/>
    </source>
</evidence>
<dbReference type="AlphaFoldDB" id="A0AAE1B228"/>
<reference evidence="2" key="1">
    <citation type="journal article" date="2023" name="G3 (Bethesda)">
        <title>A reference genome for the long-term kleptoplast-retaining sea slug Elysia crispata morphotype clarki.</title>
        <authorList>
            <person name="Eastman K.E."/>
            <person name="Pendleton A.L."/>
            <person name="Shaikh M.A."/>
            <person name="Suttiyut T."/>
            <person name="Ogas R."/>
            <person name="Tomko P."/>
            <person name="Gavelis G."/>
            <person name="Widhalm J.R."/>
            <person name="Wisecaver J.H."/>
        </authorList>
    </citation>
    <scope>NUCLEOTIDE SEQUENCE</scope>
    <source>
        <strain evidence="2">ECLA1</strain>
    </source>
</reference>
<dbReference type="InterPro" id="IPR008993">
    <property type="entry name" value="TIMP-like_OB-fold"/>
</dbReference>
<accession>A0AAE1B228</accession>
<protein>
    <submittedName>
        <fullName evidence="2">Uncharacterized protein</fullName>
    </submittedName>
</protein>
<feature type="region of interest" description="Disordered" evidence="1">
    <location>
        <begin position="1"/>
        <end position="23"/>
    </location>
</feature>
<dbReference type="Proteomes" id="UP001283361">
    <property type="component" value="Unassembled WGS sequence"/>
</dbReference>
<dbReference type="SUPFAM" id="SSF50242">
    <property type="entry name" value="TIMP-like"/>
    <property type="match status" value="1"/>
</dbReference>
<dbReference type="Gene3D" id="2.40.50.120">
    <property type="match status" value="1"/>
</dbReference>
<evidence type="ECO:0000313" key="3">
    <source>
        <dbReference type="Proteomes" id="UP001283361"/>
    </source>
</evidence>
<proteinExistence type="predicted"/>
<dbReference type="EMBL" id="JAWDGP010000710">
    <property type="protein sequence ID" value="KAK3798168.1"/>
    <property type="molecule type" value="Genomic_DNA"/>
</dbReference>
<evidence type="ECO:0000256" key="1">
    <source>
        <dbReference type="SAM" id="MobiDB-lite"/>
    </source>
</evidence>
<gene>
    <name evidence="2" type="ORF">RRG08_017258</name>
</gene>
<organism evidence="2 3">
    <name type="scientific">Elysia crispata</name>
    <name type="common">lettuce slug</name>
    <dbReference type="NCBI Taxonomy" id="231223"/>
    <lineage>
        <taxon>Eukaryota</taxon>
        <taxon>Metazoa</taxon>
        <taxon>Spiralia</taxon>
        <taxon>Lophotrochozoa</taxon>
        <taxon>Mollusca</taxon>
        <taxon>Gastropoda</taxon>
        <taxon>Heterobranchia</taxon>
        <taxon>Euthyneura</taxon>
        <taxon>Panpulmonata</taxon>
        <taxon>Sacoglossa</taxon>
        <taxon>Placobranchoidea</taxon>
        <taxon>Plakobranchidae</taxon>
        <taxon>Elysia</taxon>
    </lineage>
</organism>